<protein>
    <recommendedName>
        <fullName evidence="1">DUF2520 domain-containing protein</fullName>
    </recommendedName>
</protein>
<gene>
    <name evidence="2" type="ORF">CFter6_1589</name>
</gene>
<dbReference type="PANTHER" id="PTHR40459:SF1">
    <property type="entry name" value="CONSERVED HYPOTHETICAL ALANINE AND LEUCINE RICH PROTEIN"/>
    <property type="match status" value="1"/>
</dbReference>
<proteinExistence type="predicted"/>
<dbReference type="Proteomes" id="UP000072421">
    <property type="component" value="Chromosome"/>
</dbReference>
<dbReference type="PATRIC" id="fig|158899.10.peg.1598"/>
<reference evidence="2 3" key="1">
    <citation type="submission" date="2015-11" db="EMBL/GenBank/DDBJ databases">
        <title>Exploring the genomic traits of fungus-feeding bacterial genus Collimonas.</title>
        <authorList>
            <person name="Song C."/>
            <person name="Schmidt R."/>
            <person name="de Jager V."/>
            <person name="Krzyzanowska D."/>
            <person name="Jongedijk E."/>
            <person name="Cankar K."/>
            <person name="Beekwilder J."/>
            <person name="van Veen A."/>
            <person name="de Boer W."/>
            <person name="van Veen J.A."/>
            <person name="Garbeva P."/>
        </authorList>
    </citation>
    <scope>NUCLEOTIDE SEQUENCE [LARGE SCALE GENOMIC DNA]</scope>
    <source>
        <strain evidence="2 3">Ter6</strain>
    </source>
</reference>
<dbReference type="InterPro" id="IPR037108">
    <property type="entry name" value="TM1727-like_C_sf"/>
</dbReference>
<dbReference type="Pfam" id="PF10728">
    <property type="entry name" value="DUF2520"/>
    <property type="match status" value="1"/>
</dbReference>
<sequence length="67" mass="7159">MLSESAANAFRLGPAAALTGPIARGDMATVARQYQAIQKWQPQVASLYQQFAALTGDLALRKKNGKP</sequence>
<dbReference type="Gene3D" id="1.10.1040.20">
    <property type="entry name" value="ProC-like, C-terminal domain"/>
    <property type="match status" value="1"/>
</dbReference>
<dbReference type="EMBL" id="CP013232">
    <property type="protein sequence ID" value="AMO94291.1"/>
    <property type="molecule type" value="Genomic_DNA"/>
</dbReference>
<dbReference type="RefSeq" id="WP_335340310.1">
    <property type="nucleotide sequence ID" value="NZ_CP013232.1"/>
</dbReference>
<name>A0A127PA29_9BURK</name>
<feature type="domain" description="DUF2520" evidence="1">
    <location>
        <begin position="2"/>
        <end position="53"/>
    </location>
</feature>
<dbReference type="SUPFAM" id="SSF48179">
    <property type="entry name" value="6-phosphogluconate dehydrogenase C-terminal domain-like"/>
    <property type="match status" value="1"/>
</dbReference>
<evidence type="ECO:0000313" key="2">
    <source>
        <dbReference type="EMBL" id="AMO94291.1"/>
    </source>
</evidence>
<dbReference type="PANTHER" id="PTHR40459">
    <property type="entry name" value="CONSERVED HYPOTHETICAL ALANINE AND LEUCINE RICH PROTEIN"/>
    <property type="match status" value="1"/>
</dbReference>
<organism evidence="2">
    <name type="scientific">Collimonas fungivorans</name>
    <dbReference type="NCBI Taxonomy" id="158899"/>
    <lineage>
        <taxon>Bacteria</taxon>
        <taxon>Pseudomonadati</taxon>
        <taxon>Pseudomonadota</taxon>
        <taxon>Betaproteobacteria</taxon>
        <taxon>Burkholderiales</taxon>
        <taxon>Oxalobacteraceae</taxon>
        <taxon>Collimonas</taxon>
    </lineage>
</organism>
<evidence type="ECO:0000313" key="3">
    <source>
        <dbReference type="Proteomes" id="UP000072421"/>
    </source>
</evidence>
<evidence type="ECO:0000259" key="1">
    <source>
        <dbReference type="Pfam" id="PF10728"/>
    </source>
</evidence>
<dbReference type="InterPro" id="IPR008927">
    <property type="entry name" value="6-PGluconate_DH-like_C_sf"/>
</dbReference>
<dbReference type="InterPro" id="IPR018931">
    <property type="entry name" value="DUF2520"/>
</dbReference>
<dbReference type="AlphaFoldDB" id="A0A127PA29"/>
<accession>A0A127PA29</accession>